<dbReference type="KEGG" id="vg:55013153"/>
<sequence length="96" mass="10782">MNTATIRTNKNGETLADLRAKYWGDQMGTIFSRPNRAKVVSWLMLAQAQTLAFNAQCLQNRLRMWAAGPEAVKATKREIRETMAHANDALRKAYGA</sequence>
<evidence type="ECO:0000313" key="2">
    <source>
        <dbReference type="Proteomes" id="UP000297046"/>
    </source>
</evidence>
<dbReference type="EMBL" id="MK651787">
    <property type="protein sequence ID" value="QBZ71580.1"/>
    <property type="molecule type" value="Genomic_DNA"/>
</dbReference>
<proteinExistence type="predicted"/>
<keyword evidence="2" id="KW-1185">Reference proteome</keyword>
<protein>
    <submittedName>
        <fullName evidence="1">Uncharacterized protein</fullName>
    </submittedName>
</protein>
<reference evidence="2" key="1">
    <citation type="submission" date="2019-03" db="EMBL/GenBank/DDBJ databases">
        <authorList>
            <person name="Olsen N.S."/>
            <person name="Kot W."/>
            <person name="Hansen L.H."/>
        </authorList>
    </citation>
    <scope>NUCLEOTIDE SEQUENCE [LARGE SCALE GENOMIC DNA]</scope>
</reference>
<name>A0A4D6DZ36_9CAUD</name>
<organism evidence="1 2">
    <name type="scientific">Escherichia phage Sortsne</name>
    <dbReference type="NCBI Taxonomy" id="2562456"/>
    <lineage>
        <taxon>Viruses</taxon>
        <taxon>Duplodnaviria</taxon>
        <taxon>Heunggongvirae</taxon>
        <taxon>Uroviricota</taxon>
        <taxon>Caudoviricetes</taxon>
        <taxon>Sortsnevirus</taxon>
        <taxon>Sortsnevirus sortsne</taxon>
    </lineage>
</organism>
<evidence type="ECO:0000313" key="1">
    <source>
        <dbReference type="EMBL" id="QBZ71580.1"/>
    </source>
</evidence>
<accession>A0A4D6DZ36</accession>
<dbReference type="Proteomes" id="UP000297046">
    <property type="component" value="Segment"/>
</dbReference>
<dbReference type="RefSeq" id="YP_009821668.1">
    <property type="nucleotide sequence ID" value="NC_048178.1"/>
</dbReference>
<dbReference type="GeneID" id="55013153"/>